<protein>
    <submittedName>
        <fullName evidence="2">Uncharacterized protein</fullName>
    </submittedName>
</protein>
<keyword evidence="1" id="KW-1133">Transmembrane helix</keyword>
<feature type="transmembrane region" description="Helical" evidence="1">
    <location>
        <begin position="46"/>
        <end position="67"/>
    </location>
</feature>
<keyword evidence="3" id="KW-1185">Reference proteome</keyword>
<dbReference type="EMBL" id="JAGPXD010000003">
    <property type="protein sequence ID" value="KAH7362942.1"/>
    <property type="molecule type" value="Genomic_DNA"/>
</dbReference>
<name>A0A8K0THS8_9PEZI</name>
<organism evidence="2 3">
    <name type="scientific">Plectosphaerella cucumerina</name>
    <dbReference type="NCBI Taxonomy" id="40658"/>
    <lineage>
        <taxon>Eukaryota</taxon>
        <taxon>Fungi</taxon>
        <taxon>Dikarya</taxon>
        <taxon>Ascomycota</taxon>
        <taxon>Pezizomycotina</taxon>
        <taxon>Sordariomycetes</taxon>
        <taxon>Hypocreomycetidae</taxon>
        <taxon>Glomerellales</taxon>
        <taxon>Plectosphaerellaceae</taxon>
        <taxon>Plectosphaerella</taxon>
    </lineage>
</organism>
<proteinExistence type="predicted"/>
<dbReference type="AlphaFoldDB" id="A0A8K0THS8"/>
<evidence type="ECO:0000256" key="1">
    <source>
        <dbReference type="SAM" id="Phobius"/>
    </source>
</evidence>
<comment type="caution">
    <text evidence="2">The sequence shown here is derived from an EMBL/GenBank/DDBJ whole genome shotgun (WGS) entry which is preliminary data.</text>
</comment>
<evidence type="ECO:0000313" key="2">
    <source>
        <dbReference type="EMBL" id="KAH7362942.1"/>
    </source>
</evidence>
<evidence type="ECO:0000313" key="3">
    <source>
        <dbReference type="Proteomes" id="UP000813385"/>
    </source>
</evidence>
<reference evidence="2" key="1">
    <citation type="journal article" date="2021" name="Nat. Commun.">
        <title>Genetic determinants of endophytism in the Arabidopsis root mycobiome.</title>
        <authorList>
            <person name="Mesny F."/>
            <person name="Miyauchi S."/>
            <person name="Thiergart T."/>
            <person name="Pickel B."/>
            <person name="Atanasova L."/>
            <person name="Karlsson M."/>
            <person name="Huettel B."/>
            <person name="Barry K.W."/>
            <person name="Haridas S."/>
            <person name="Chen C."/>
            <person name="Bauer D."/>
            <person name="Andreopoulos W."/>
            <person name="Pangilinan J."/>
            <person name="LaButti K."/>
            <person name="Riley R."/>
            <person name="Lipzen A."/>
            <person name="Clum A."/>
            <person name="Drula E."/>
            <person name="Henrissat B."/>
            <person name="Kohler A."/>
            <person name="Grigoriev I.V."/>
            <person name="Martin F.M."/>
            <person name="Hacquard S."/>
        </authorList>
    </citation>
    <scope>NUCLEOTIDE SEQUENCE</scope>
    <source>
        <strain evidence="2">MPI-CAGE-AT-0016</strain>
    </source>
</reference>
<sequence length="70" mass="7830">MLHWKVWPQTLQESEPIPSFLSTTGLTASSWLQKRHGNKSGRGSRFLGPWGLLELFLLPIVAVGLGWSVE</sequence>
<accession>A0A8K0THS8</accession>
<dbReference type="Proteomes" id="UP000813385">
    <property type="component" value="Unassembled WGS sequence"/>
</dbReference>
<gene>
    <name evidence="2" type="ORF">B0T11DRAFT_281752</name>
</gene>
<keyword evidence="1" id="KW-0472">Membrane</keyword>
<keyword evidence="1" id="KW-0812">Transmembrane</keyword>